<proteinExistence type="predicted"/>
<accession>A0AAE1KNN1</accession>
<evidence type="ECO:0000313" key="2">
    <source>
        <dbReference type="Proteomes" id="UP001286313"/>
    </source>
</evidence>
<reference evidence="1" key="1">
    <citation type="submission" date="2023-10" db="EMBL/GenBank/DDBJ databases">
        <title>Genome assemblies of two species of porcelain crab, Petrolisthes cinctipes and Petrolisthes manimaculis (Anomura: Porcellanidae).</title>
        <authorList>
            <person name="Angst P."/>
        </authorList>
    </citation>
    <scope>NUCLEOTIDE SEQUENCE</scope>
    <source>
        <strain evidence="1">PB745_01</strain>
        <tissue evidence="1">Gill</tissue>
    </source>
</reference>
<dbReference type="AlphaFoldDB" id="A0AAE1KNN1"/>
<evidence type="ECO:0000313" key="1">
    <source>
        <dbReference type="EMBL" id="KAK3877777.1"/>
    </source>
</evidence>
<name>A0AAE1KNN1_PETCI</name>
<dbReference type="EMBL" id="JAWQEG010001631">
    <property type="protein sequence ID" value="KAK3877777.1"/>
    <property type="molecule type" value="Genomic_DNA"/>
</dbReference>
<dbReference type="Proteomes" id="UP001286313">
    <property type="component" value="Unassembled WGS sequence"/>
</dbReference>
<organism evidence="1 2">
    <name type="scientific">Petrolisthes cinctipes</name>
    <name type="common">Flat porcelain crab</name>
    <dbReference type="NCBI Taxonomy" id="88211"/>
    <lineage>
        <taxon>Eukaryota</taxon>
        <taxon>Metazoa</taxon>
        <taxon>Ecdysozoa</taxon>
        <taxon>Arthropoda</taxon>
        <taxon>Crustacea</taxon>
        <taxon>Multicrustacea</taxon>
        <taxon>Malacostraca</taxon>
        <taxon>Eumalacostraca</taxon>
        <taxon>Eucarida</taxon>
        <taxon>Decapoda</taxon>
        <taxon>Pleocyemata</taxon>
        <taxon>Anomura</taxon>
        <taxon>Galatheoidea</taxon>
        <taxon>Porcellanidae</taxon>
        <taxon>Petrolisthes</taxon>
    </lineage>
</organism>
<comment type="caution">
    <text evidence="1">The sequence shown here is derived from an EMBL/GenBank/DDBJ whole genome shotgun (WGS) entry which is preliminary data.</text>
</comment>
<gene>
    <name evidence="1" type="ORF">Pcinc_017547</name>
</gene>
<sequence length="116" mass="13303">MATLVINTILLLRQDPNLVTEIGTPLYGILSFRSDGRKPRKYRCRESSVRIPGTRKLTPNFLHLTTNQPTNPPRERPIYIIGFPLPPFHSLTPSTWAFSSYLERPSDRPLRSLSFP</sequence>
<protein>
    <submittedName>
        <fullName evidence="1">Uncharacterized protein</fullName>
    </submittedName>
</protein>
<keyword evidence="2" id="KW-1185">Reference proteome</keyword>